<evidence type="ECO:0000256" key="3">
    <source>
        <dbReference type="ARBA" id="ARBA00022691"/>
    </source>
</evidence>
<keyword evidence="6" id="KW-0963">Cytoplasm</keyword>
<organism evidence="8 9">
    <name type="scientific">Torulaspora delbrueckii</name>
    <name type="common">Yeast</name>
    <name type="synonym">Candida colliculosa</name>
    <dbReference type="NCBI Taxonomy" id="4950"/>
    <lineage>
        <taxon>Eukaryota</taxon>
        <taxon>Fungi</taxon>
        <taxon>Dikarya</taxon>
        <taxon>Ascomycota</taxon>
        <taxon>Saccharomycotina</taxon>
        <taxon>Saccharomycetes</taxon>
        <taxon>Saccharomycetales</taxon>
        <taxon>Saccharomycetaceae</taxon>
        <taxon>Torulaspora</taxon>
    </lineage>
</organism>
<comment type="subcellular location">
    <subcellularLocation>
        <location evidence="6">Cytoplasm</location>
    </subcellularLocation>
</comment>
<evidence type="ECO:0000259" key="7">
    <source>
        <dbReference type="PROSITE" id="PS51684"/>
    </source>
</evidence>
<evidence type="ECO:0000313" key="9">
    <source>
        <dbReference type="Proteomes" id="UP000005627"/>
    </source>
</evidence>
<dbReference type="PIRSF" id="PIRSF038972">
    <property type="entry name" value="Trm12"/>
    <property type="match status" value="1"/>
</dbReference>
<protein>
    <recommendedName>
        <fullName evidence="6">tRNA wybutosine-synthesizing protein 2</fullName>
        <shortName evidence="6">tRNA-yW-synthesizing protein 2</shortName>
    </recommendedName>
    <alternativeName>
        <fullName evidence="6">tRNA(Phe) (4-demethylwyosine(37)-C(7)) aminocarboxypropyltransferase</fullName>
    </alternativeName>
</protein>
<dbReference type="GO" id="GO:0102522">
    <property type="term" value="F:tRNA 4-demethylwyosine alpha-amino-alpha-carboxypropyltransferase activity"/>
    <property type="evidence" value="ECO:0007669"/>
    <property type="project" value="UniProtKB-EC"/>
</dbReference>
<dbReference type="AlphaFoldDB" id="G8ZYX4"/>
<dbReference type="InterPro" id="IPR030382">
    <property type="entry name" value="MeTrfase_TRM5/TYW2"/>
</dbReference>
<evidence type="ECO:0000256" key="6">
    <source>
        <dbReference type="PIRNR" id="PIRNR038972"/>
    </source>
</evidence>
<evidence type="ECO:0000256" key="4">
    <source>
        <dbReference type="ARBA" id="ARBA00022694"/>
    </source>
</evidence>
<dbReference type="InterPro" id="IPR026274">
    <property type="entry name" value="tRNA_wybutosine_synth_prot_2"/>
</dbReference>
<dbReference type="InParanoid" id="G8ZYX4"/>
<comment type="similarity">
    <text evidence="6">Belongs to the class I-like SAM-binding methyltransferase superfamily. TRM5/TYW2 family.</text>
</comment>
<dbReference type="GO" id="GO:0030488">
    <property type="term" value="P:tRNA methylation"/>
    <property type="evidence" value="ECO:0007669"/>
    <property type="project" value="EnsemblFungi"/>
</dbReference>
<dbReference type="GeneID" id="11504815"/>
<dbReference type="EMBL" id="HE616748">
    <property type="protein sequence ID" value="CCE93599.1"/>
    <property type="molecule type" value="Genomic_DNA"/>
</dbReference>
<dbReference type="UniPathway" id="UPA00375"/>
<dbReference type="Gene3D" id="3.40.50.150">
    <property type="entry name" value="Vaccinia Virus protein VP39"/>
    <property type="match status" value="1"/>
</dbReference>
<dbReference type="HOGENOM" id="CLU_023588_1_0_1"/>
<dbReference type="InterPro" id="IPR056743">
    <property type="entry name" value="TRM5-TYW2-like_MTfase"/>
</dbReference>
<dbReference type="eggNOG" id="KOG1227">
    <property type="taxonomic scope" value="Eukaryota"/>
</dbReference>
<dbReference type="GO" id="GO:0008757">
    <property type="term" value="F:S-adenosylmethionine-dependent methyltransferase activity"/>
    <property type="evidence" value="ECO:0007669"/>
    <property type="project" value="EnsemblFungi"/>
</dbReference>
<gene>
    <name evidence="8" type="primary">TDEL0G02320</name>
    <name evidence="8" type="ORF">TDEL_0G02320</name>
</gene>
<name>G8ZYX4_TORDE</name>
<dbReference type="GO" id="GO:0008175">
    <property type="term" value="F:tRNA methyltransferase activity"/>
    <property type="evidence" value="ECO:0007669"/>
    <property type="project" value="TreeGrafter"/>
</dbReference>
<comment type="pathway">
    <text evidence="1 6">tRNA modification; wybutosine-tRNA(Phe) biosynthesis.</text>
</comment>
<sequence>MPYEILVDDPKLIKTIKNQLEADRCFVKPVYSCGDYRVLRTSITDCTDPRLEGFTTRKYELKEVAEQGIVGFTQRFLERHAVENINELLKCLPLRYTVYTPLLLFNFSKQRSFKHPAWVSFFRDEGEEVKNSYFSDLLRTLFPKEVTHVAINMPIIETDVMRRPFNISPLYGELISPQLHTNDRLWDHPQPSDFDGTVWCHVTQNGIKQFWAPMFTMFSRGNIKEKKRVLDTFVEIQDNDVVDLYAGIGYFTLSYLKRGARNVFCFELNPWSVEALRRGLEANNFEQDRCHIYNESNEWSTQRLKEHSSKLRVRHINLGLLPSSKPGWPLALAIISLQQSLPIVTLHIHENVHINALNDNTFISQALSELKTHNGSYEYSAIHLEKIKTFAPDVWHVCLDVDVHTTL</sequence>
<keyword evidence="3 6" id="KW-0949">S-adenosyl-L-methionine</keyword>
<dbReference type="Pfam" id="PF02475">
    <property type="entry name" value="TRM5-TYW2_MTfase"/>
    <property type="match status" value="1"/>
</dbReference>
<dbReference type="GO" id="GO:0005737">
    <property type="term" value="C:cytoplasm"/>
    <property type="evidence" value="ECO:0007669"/>
    <property type="project" value="UniProtKB-SubCell"/>
</dbReference>
<dbReference type="PANTHER" id="PTHR23245">
    <property type="entry name" value="TRNA METHYLTRANSFERASE"/>
    <property type="match status" value="1"/>
</dbReference>
<keyword evidence="2 6" id="KW-0808">Transferase</keyword>
<dbReference type="SUPFAM" id="SSF53335">
    <property type="entry name" value="S-adenosyl-L-methionine-dependent methyltransferases"/>
    <property type="match status" value="1"/>
</dbReference>
<dbReference type="KEGG" id="tdl:TDEL_0G02320"/>
<keyword evidence="4 6" id="KW-0819">tRNA processing</keyword>
<dbReference type="GO" id="GO:0031591">
    <property type="term" value="P:wybutosine biosynthetic process"/>
    <property type="evidence" value="ECO:0007669"/>
    <property type="project" value="EnsemblFungi"/>
</dbReference>
<dbReference type="Proteomes" id="UP000005627">
    <property type="component" value="Chromosome 7"/>
</dbReference>
<proteinExistence type="inferred from homology"/>
<feature type="domain" description="SAM-dependent methyltransferase TRM5/TYW2-type" evidence="7">
    <location>
        <begin position="139"/>
        <end position="405"/>
    </location>
</feature>
<dbReference type="PROSITE" id="PS51684">
    <property type="entry name" value="SAM_MT_TRM5_TYW2"/>
    <property type="match status" value="1"/>
</dbReference>
<keyword evidence="9" id="KW-1185">Reference proteome</keyword>
<dbReference type="PANTHER" id="PTHR23245:SF25">
    <property type="entry name" value="TRNA WYBUTOSINE-SYNTHESIZING PROTEIN 2 HOMOLOG"/>
    <property type="match status" value="1"/>
</dbReference>
<dbReference type="InterPro" id="IPR029063">
    <property type="entry name" value="SAM-dependent_MTases_sf"/>
</dbReference>
<evidence type="ECO:0000256" key="2">
    <source>
        <dbReference type="ARBA" id="ARBA00022679"/>
    </source>
</evidence>
<dbReference type="OrthoDB" id="2387925at2759"/>
<dbReference type="CDD" id="cd02440">
    <property type="entry name" value="AdoMet_MTases"/>
    <property type="match status" value="1"/>
</dbReference>
<evidence type="ECO:0000256" key="5">
    <source>
        <dbReference type="ARBA" id="ARBA00049400"/>
    </source>
</evidence>
<comment type="function">
    <text evidence="6">S-adenosyl-L-methionine-dependent transferase that acts as a component of the wybutosine biosynthesis pathway. Wybutosine is a hyper modified guanosine with a tricyclic base found at the 3'-position adjacent to the anticodon of eukaryotic phenylalanine tRNA. Catalyzes the transfer of the alpha-amino-alpha-carboxypropyl (acp) group from S-adenosyl-L-methionine to the C-7 position of 4-demethylwyosine (imG-14) to produce wybutosine-86.</text>
</comment>
<dbReference type="STRING" id="1076872.G8ZYX4"/>
<dbReference type="RefSeq" id="XP_003682810.1">
    <property type="nucleotide sequence ID" value="XM_003682762.1"/>
</dbReference>
<comment type="catalytic activity">
    <reaction evidence="5">
        <text>4-demethylwyosine(37) in tRNA(Phe) + S-adenosyl-L-methionine = 4-demethyl-7-[(3S)-3-amino-3-carboxypropyl]wyosine(37) in tRNA(Phe) + S-methyl-5'-thioadenosine + H(+)</text>
        <dbReference type="Rhea" id="RHEA:36355"/>
        <dbReference type="Rhea" id="RHEA-COMP:10164"/>
        <dbReference type="Rhea" id="RHEA-COMP:10378"/>
        <dbReference type="ChEBI" id="CHEBI:15378"/>
        <dbReference type="ChEBI" id="CHEBI:17509"/>
        <dbReference type="ChEBI" id="CHEBI:59789"/>
        <dbReference type="ChEBI" id="CHEBI:64315"/>
        <dbReference type="ChEBI" id="CHEBI:73550"/>
        <dbReference type="EC" id="2.5.1.114"/>
    </reaction>
</comment>
<accession>G8ZYX4</accession>
<reference evidence="8 9" key="1">
    <citation type="journal article" date="2011" name="Proc. Natl. Acad. Sci. U.S.A.">
        <title>Evolutionary erosion of yeast sex chromosomes by mating-type switching accidents.</title>
        <authorList>
            <person name="Gordon J.L."/>
            <person name="Armisen D."/>
            <person name="Proux-Wera E."/>
            <person name="Oheigeartaigh S.S."/>
            <person name="Byrne K.P."/>
            <person name="Wolfe K.H."/>
        </authorList>
    </citation>
    <scope>NUCLEOTIDE SEQUENCE [LARGE SCALE GENOMIC DNA]</scope>
    <source>
        <strain evidence="9">ATCC 10662 / CBS 1146 / NBRC 0425 / NCYC 2629 / NRRL Y-866</strain>
    </source>
</reference>
<evidence type="ECO:0000256" key="1">
    <source>
        <dbReference type="ARBA" id="ARBA00004797"/>
    </source>
</evidence>
<dbReference type="FunCoup" id="G8ZYX4">
    <property type="interactions" value="42"/>
</dbReference>
<evidence type="ECO:0000313" key="8">
    <source>
        <dbReference type="EMBL" id="CCE93599.1"/>
    </source>
</evidence>